<dbReference type="InterPro" id="IPR050368">
    <property type="entry name" value="ClC-type_chloride_channel"/>
</dbReference>
<sequence length="422" mass="45566">MDGVTGMNRLMRLIRNTGMAITIGLVVGIMAIFFNAAINGGVALTRSWLTSENPSILLLPIIGALISTGIYTLYLRNGQIGLGIVQVLVELEFIKTQLMRPFRVLMHVVGAIVTLIFGFSAGRFGPIVHLGASIGSNIAYYLKLESKDIRLLIGCGAAAAIAAVFHMPLFAAVFVLEVLYKKQFADFFAPIVMASVVANFVGRVTQNGQTFPVEVNGVSLISPELIWRYVVFGLLMGFIAILYMMSIQLFTGLFQKMKHIHIRLFSAAILIGLIGYFFPLNFELHNNTTYRVLTGEFGLGLLLAIGLIKILATGITLGSGYVGGNFYPGVTIGASLGVAFGKIIKPYGVDHSLFGLLGIGAMIAGYLNAPISGIILIIEFSGQYEMLIPALIVCALSVSTTFHLYGKDIFTDAYTKTIKNLV</sequence>
<dbReference type="InterPro" id="IPR014743">
    <property type="entry name" value="Cl-channel_core"/>
</dbReference>
<evidence type="ECO:0008006" key="13">
    <source>
        <dbReference type="Google" id="ProtNLM"/>
    </source>
</evidence>
<dbReference type="PANTHER" id="PTHR43427">
    <property type="entry name" value="CHLORIDE CHANNEL PROTEIN CLC-E"/>
    <property type="match status" value="1"/>
</dbReference>
<dbReference type="Pfam" id="PF00654">
    <property type="entry name" value="Voltage_CLC"/>
    <property type="match status" value="1"/>
</dbReference>
<feature type="transmembrane region" description="Helical" evidence="10">
    <location>
        <begin position="151"/>
        <end position="175"/>
    </location>
</feature>
<dbReference type="PRINTS" id="PR00762">
    <property type="entry name" value="CLCHANNEL"/>
</dbReference>
<keyword evidence="3 10" id="KW-0812">Transmembrane</keyword>
<dbReference type="Proteomes" id="UP000279029">
    <property type="component" value="Chromosome"/>
</dbReference>
<evidence type="ECO:0000256" key="8">
    <source>
        <dbReference type="ARBA" id="ARBA00023214"/>
    </source>
</evidence>
<keyword evidence="5" id="KW-0406">Ion transport</keyword>
<keyword evidence="12" id="KW-1185">Reference proteome</keyword>
<dbReference type="InterPro" id="IPR001807">
    <property type="entry name" value="ClC"/>
</dbReference>
<dbReference type="GO" id="GO:0034707">
    <property type="term" value="C:chloride channel complex"/>
    <property type="evidence" value="ECO:0007669"/>
    <property type="project" value="UniProtKB-KW"/>
</dbReference>
<keyword evidence="4 10" id="KW-1133">Transmembrane helix</keyword>
<evidence type="ECO:0000256" key="2">
    <source>
        <dbReference type="ARBA" id="ARBA00022448"/>
    </source>
</evidence>
<evidence type="ECO:0000256" key="5">
    <source>
        <dbReference type="ARBA" id="ARBA00023065"/>
    </source>
</evidence>
<keyword evidence="7" id="KW-0869">Chloride channel</keyword>
<evidence type="ECO:0000256" key="3">
    <source>
        <dbReference type="ARBA" id="ARBA00022692"/>
    </source>
</evidence>
<feature type="transmembrane region" description="Helical" evidence="10">
    <location>
        <begin position="56"/>
        <end position="74"/>
    </location>
</feature>
<dbReference type="CDD" id="cd00400">
    <property type="entry name" value="Voltage_gated_ClC"/>
    <property type="match status" value="1"/>
</dbReference>
<evidence type="ECO:0000313" key="12">
    <source>
        <dbReference type="Proteomes" id="UP000279029"/>
    </source>
</evidence>
<evidence type="ECO:0000256" key="7">
    <source>
        <dbReference type="ARBA" id="ARBA00023173"/>
    </source>
</evidence>
<dbReference type="SUPFAM" id="SSF81340">
    <property type="entry name" value="Clc chloride channel"/>
    <property type="match status" value="1"/>
</dbReference>
<evidence type="ECO:0000256" key="6">
    <source>
        <dbReference type="ARBA" id="ARBA00023136"/>
    </source>
</evidence>
<accession>A0A3P7PYZ2</accession>
<evidence type="ECO:0000256" key="1">
    <source>
        <dbReference type="ARBA" id="ARBA00004141"/>
    </source>
</evidence>
<dbReference type="GO" id="GO:0005254">
    <property type="term" value="F:chloride channel activity"/>
    <property type="evidence" value="ECO:0007669"/>
    <property type="project" value="UniProtKB-KW"/>
</dbReference>
<feature type="transmembrane region" description="Helical" evidence="10">
    <location>
        <begin position="21"/>
        <end position="44"/>
    </location>
</feature>
<keyword evidence="2" id="KW-0813">Transport</keyword>
<evidence type="ECO:0000313" key="11">
    <source>
        <dbReference type="EMBL" id="VDN48797.1"/>
    </source>
</evidence>
<proteinExistence type="predicted"/>
<feature type="transmembrane region" description="Helical" evidence="10">
    <location>
        <begin position="299"/>
        <end position="320"/>
    </location>
</feature>
<reference evidence="11 12" key="1">
    <citation type="submission" date="2018-09" db="EMBL/GenBank/DDBJ databases">
        <authorList>
            <person name="Postec A."/>
        </authorList>
    </citation>
    <scope>NUCLEOTIDE SEQUENCE [LARGE SCALE GENOMIC DNA]</scope>
    <source>
        <strain evidence="11">70B-A</strain>
    </source>
</reference>
<keyword evidence="9" id="KW-0407">Ion channel</keyword>
<feature type="transmembrane region" description="Helical" evidence="10">
    <location>
        <begin position="386"/>
        <end position="406"/>
    </location>
</feature>
<feature type="transmembrane region" description="Helical" evidence="10">
    <location>
        <begin position="187"/>
        <end position="205"/>
    </location>
</feature>
<name>A0A3P7PYZ2_9FIRM</name>
<comment type="subcellular location">
    <subcellularLocation>
        <location evidence="1">Membrane</location>
        <topology evidence="1">Multi-pass membrane protein</topology>
    </subcellularLocation>
</comment>
<feature type="transmembrane region" description="Helical" evidence="10">
    <location>
        <begin position="326"/>
        <end position="344"/>
    </location>
</feature>
<feature type="transmembrane region" description="Helical" evidence="10">
    <location>
        <begin position="127"/>
        <end position="144"/>
    </location>
</feature>
<evidence type="ECO:0000256" key="10">
    <source>
        <dbReference type="SAM" id="Phobius"/>
    </source>
</evidence>
<evidence type="ECO:0000256" key="9">
    <source>
        <dbReference type="ARBA" id="ARBA00023303"/>
    </source>
</evidence>
<organism evidence="11 12">
    <name type="scientific">Petrocella atlantisensis</name>
    <dbReference type="NCBI Taxonomy" id="2173034"/>
    <lineage>
        <taxon>Bacteria</taxon>
        <taxon>Bacillati</taxon>
        <taxon>Bacillota</taxon>
        <taxon>Clostridia</taxon>
        <taxon>Lachnospirales</taxon>
        <taxon>Vallitaleaceae</taxon>
        <taxon>Petrocella</taxon>
    </lineage>
</organism>
<keyword evidence="6 10" id="KW-0472">Membrane</keyword>
<dbReference type="AlphaFoldDB" id="A0A3P7PYZ2"/>
<feature type="transmembrane region" description="Helical" evidence="10">
    <location>
        <begin position="104"/>
        <end position="121"/>
    </location>
</feature>
<feature type="transmembrane region" description="Helical" evidence="10">
    <location>
        <begin position="260"/>
        <end position="278"/>
    </location>
</feature>
<dbReference type="KEGG" id="cbar:PATL70BA_2889"/>
<feature type="transmembrane region" description="Helical" evidence="10">
    <location>
        <begin position="356"/>
        <end position="380"/>
    </location>
</feature>
<feature type="transmembrane region" description="Helical" evidence="10">
    <location>
        <begin position="226"/>
        <end position="254"/>
    </location>
</feature>
<dbReference type="EMBL" id="LR130778">
    <property type="protein sequence ID" value="VDN48797.1"/>
    <property type="molecule type" value="Genomic_DNA"/>
</dbReference>
<gene>
    <name evidence="11" type="ORF">PATL70BA_2889</name>
</gene>
<keyword evidence="8" id="KW-0868">Chloride</keyword>
<dbReference type="PANTHER" id="PTHR43427:SF6">
    <property type="entry name" value="CHLORIDE CHANNEL PROTEIN CLC-E"/>
    <property type="match status" value="1"/>
</dbReference>
<protein>
    <recommendedName>
        <fullName evidence="13">Chloride channel protein</fullName>
    </recommendedName>
</protein>
<dbReference type="Gene3D" id="1.10.3080.10">
    <property type="entry name" value="Clc chloride channel"/>
    <property type="match status" value="1"/>
</dbReference>
<evidence type="ECO:0000256" key="4">
    <source>
        <dbReference type="ARBA" id="ARBA00022989"/>
    </source>
</evidence>